<protein>
    <submittedName>
        <fullName evidence="2">UPF0415 protein like</fullName>
    </submittedName>
</protein>
<dbReference type="FunCoup" id="A0A2R6QI89">
    <property type="interactions" value="2386"/>
</dbReference>
<dbReference type="OrthoDB" id="441890at2759"/>
<reference evidence="2 3" key="1">
    <citation type="submission" date="2017-07" db="EMBL/GenBank/DDBJ databases">
        <title>An improved, manually edited Actinidia chinensis var. chinensis (kiwifruit) genome highlights the challenges associated with draft genomes and gene prediction in plants.</title>
        <authorList>
            <person name="Pilkington S."/>
            <person name="Crowhurst R."/>
            <person name="Hilario E."/>
            <person name="Nardozza S."/>
            <person name="Fraser L."/>
            <person name="Peng Y."/>
            <person name="Gunaseelan K."/>
            <person name="Simpson R."/>
            <person name="Tahir J."/>
            <person name="Deroles S."/>
            <person name="Templeton K."/>
            <person name="Luo Z."/>
            <person name="Davy M."/>
            <person name="Cheng C."/>
            <person name="Mcneilage M."/>
            <person name="Scaglione D."/>
            <person name="Liu Y."/>
            <person name="Zhang Q."/>
            <person name="Datson P."/>
            <person name="De Silva N."/>
            <person name="Gardiner S."/>
            <person name="Bassett H."/>
            <person name="Chagne D."/>
            <person name="Mccallum J."/>
            <person name="Dzierzon H."/>
            <person name="Deng C."/>
            <person name="Wang Y.-Y."/>
            <person name="Barron N."/>
            <person name="Manako K."/>
            <person name="Bowen J."/>
            <person name="Foster T."/>
            <person name="Erridge Z."/>
            <person name="Tiffin H."/>
            <person name="Waite C."/>
            <person name="Davies K."/>
            <person name="Grierson E."/>
            <person name="Laing W."/>
            <person name="Kirk R."/>
            <person name="Chen X."/>
            <person name="Wood M."/>
            <person name="Montefiori M."/>
            <person name="Brummell D."/>
            <person name="Schwinn K."/>
            <person name="Catanach A."/>
            <person name="Fullerton C."/>
            <person name="Li D."/>
            <person name="Meiyalaghan S."/>
            <person name="Nieuwenhuizen N."/>
            <person name="Read N."/>
            <person name="Prakash R."/>
            <person name="Hunter D."/>
            <person name="Zhang H."/>
            <person name="Mckenzie M."/>
            <person name="Knabel M."/>
            <person name="Harris A."/>
            <person name="Allan A."/>
            <person name="Chen A."/>
            <person name="Janssen B."/>
            <person name="Plunkett B."/>
            <person name="Dwamena C."/>
            <person name="Voogd C."/>
            <person name="Leif D."/>
            <person name="Lafferty D."/>
            <person name="Souleyre E."/>
            <person name="Varkonyi-Gasic E."/>
            <person name="Gambi F."/>
            <person name="Hanley J."/>
            <person name="Yao J.-L."/>
            <person name="Cheung J."/>
            <person name="David K."/>
            <person name="Warren B."/>
            <person name="Marsh K."/>
            <person name="Snowden K."/>
            <person name="Lin-Wang K."/>
            <person name="Brian L."/>
            <person name="Martinez-Sanchez M."/>
            <person name="Wang M."/>
            <person name="Ileperuma N."/>
            <person name="Macnee N."/>
            <person name="Campin R."/>
            <person name="Mcatee P."/>
            <person name="Drummond R."/>
            <person name="Espley R."/>
            <person name="Ireland H."/>
            <person name="Wu R."/>
            <person name="Atkinson R."/>
            <person name="Karunairetnam S."/>
            <person name="Bulley S."/>
            <person name="Chunkath S."/>
            <person name="Hanley Z."/>
            <person name="Storey R."/>
            <person name="Thrimawithana A."/>
            <person name="Thomson S."/>
            <person name="David C."/>
            <person name="Testolin R."/>
        </authorList>
    </citation>
    <scope>NUCLEOTIDE SEQUENCE [LARGE SCALE GENOMIC DNA]</scope>
    <source>
        <strain evidence="3">cv. Red5</strain>
        <tissue evidence="2">Young leaf</tissue>
    </source>
</reference>
<organism evidence="2 3">
    <name type="scientific">Actinidia chinensis var. chinensis</name>
    <name type="common">Chinese soft-hair kiwi</name>
    <dbReference type="NCBI Taxonomy" id="1590841"/>
    <lineage>
        <taxon>Eukaryota</taxon>
        <taxon>Viridiplantae</taxon>
        <taxon>Streptophyta</taxon>
        <taxon>Embryophyta</taxon>
        <taxon>Tracheophyta</taxon>
        <taxon>Spermatophyta</taxon>
        <taxon>Magnoliopsida</taxon>
        <taxon>eudicotyledons</taxon>
        <taxon>Gunneridae</taxon>
        <taxon>Pentapetalae</taxon>
        <taxon>asterids</taxon>
        <taxon>Ericales</taxon>
        <taxon>Actinidiaceae</taxon>
        <taxon>Actinidia</taxon>
    </lineage>
</organism>
<dbReference type="STRING" id="1590841.A0A2R6QI89"/>
<dbReference type="Gramene" id="PSS08337">
    <property type="protein sequence ID" value="PSS08337"/>
    <property type="gene ID" value="CEY00_Acc18658"/>
</dbReference>
<dbReference type="PANTHER" id="PTHR13379">
    <property type="entry name" value="UNCHARACTERIZED DUF1308"/>
    <property type="match status" value="1"/>
</dbReference>
<dbReference type="Pfam" id="PF07000">
    <property type="entry name" value="DUF1308"/>
    <property type="match status" value="1"/>
</dbReference>
<gene>
    <name evidence="2" type="ORF">CEY00_Acc18658</name>
</gene>
<dbReference type="EMBL" id="NKQK01000016">
    <property type="protein sequence ID" value="PSS08337.1"/>
    <property type="molecule type" value="Genomic_DNA"/>
</dbReference>
<evidence type="ECO:0000313" key="3">
    <source>
        <dbReference type="Proteomes" id="UP000241394"/>
    </source>
</evidence>
<feature type="domain" description="DUF1308" evidence="1">
    <location>
        <begin position="313"/>
        <end position="479"/>
    </location>
</feature>
<dbReference type="OMA" id="HPNEDMR"/>
<dbReference type="InParanoid" id="A0A2R6QI89"/>
<dbReference type="AlphaFoldDB" id="A0A2R6QI89"/>
<name>A0A2R6QI89_ACTCC</name>
<keyword evidence="3" id="KW-1185">Reference proteome</keyword>
<reference evidence="3" key="2">
    <citation type="journal article" date="2018" name="BMC Genomics">
        <title>A manually annotated Actinidia chinensis var. chinensis (kiwifruit) genome highlights the challenges associated with draft genomes and gene prediction in plants.</title>
        <authorList>
            <person name="Pilkington S.M."/>
            <person name="Crowhurst R."/>
            <person name="Hilario E."/>
            <person name="Nardozza S."/>
            <person name="Fraser L."/>
            <person name="Peng Y."/>
            <person name="Gunaseelan K."/>
            <person name="Simpson R."/>
            <person name="Tahir J."/>
            <person name="Deroles S.C."/>
            <person name="Templeton K."/>
            <person name="Luo Z."/>
            <person name="Davy M."/>
            <person name="Cheng C."/>
            <person name="McNeilage M."/>
            <person name="Scaglione D."/>
            <person name="Liu Y."/>
            <person name="Zhang Q."/>
            <person name="Datson P."/>
            <person name="De Silva N."/>
            <person name="Gardiner S.E."/>
            <person name="Bassett H."/>
            <person name="Chagne D."/>
            <person name="McCallum J."/>
            <person name="Dzierzon H."/>
            <person name="Deng C."/>
            <person name="Wang Y.Y."/>
            <person name="Barron L."/>
            <person name="Manako K."/>
            <person name="Bowen J."/>
            <person name="Foster T.M."/>
            <person name="Erridge Z.A."/>
            <person name="Tiffin H."/>
            <person name="Waite C.N."/>
            <person name="Davies K.M."/>
            <person name="Grierson E.P."/>
            <person name="Laing W.A."/>
            <person name="Kirk R."/>
            <person name="Chen X."/>
            <person name="Wood M."/>
            <person name="Montefiori M."/>
            <person name="Brummell D.A."/>
            <person name="Schwinn K.E."/>
            <person name="Catanach A."/>
            <person name="Fullerton C."/>
            <person name="Li D."/>
            <person name="Meiyalaghan S."/>
            <person name="Nieuwenhuizen N."/>
            <person name="Read N."/>
            <person name="Prakash R."/>
            <person name="Hunter D."/>
            <person name="Zhang H."/>
            <person name="McKenzie M."/>
            <person name="Knabel M."/>
            <person name="Harris A."/>
            <person name="Allan A.C."/>
            <person name="Gleave A."/>
            <person name="Chen A."/>
            <person name="Janssen B.J."/>
            <person name="Plunkett B."/>
            <person name="Ampomah-Dwamena C."/>
            <person name="Voogd C."/>
            <person name="Leif D."/>
            <person name="Lafferty D."/>
            <person name="Souleyre E.J.F."/>
            <person name="Varkonyi-Gasic E."/>
            <person name="Gambi F."/>
            <person name="Hanley J."/>
            <person name="Yao J.L."/>
            <person name="Cheung J."/>
            <person name="David K.M."/>
            <person name="Warren B."/>
            <person name="Marsh K."/>
            <person name="Snowden K.C."/>
            <person name="Lin-Wang K."/>
            <person name="Brian L."/>
            <person name="Martinez-Sanchez M."/>
            <person name="Wang M."/>
            <person name="Ileperuma N."/>
            <person name="Macnee N."/>
            <person name="Campin R."/>
            <person name="McAtee P."/>
            <person name="Drummond R.S.M."/>
            <person name="Espley R.V."/>
            <person name="Ireland H.S."/>
            <person name="Wu R."/>
            <person name="Atkinson R.G."/>
            <person name="Karunairetnam S."/>
            <person name="Bulley S."/>
            <person name="Chunkath S."/>
            <person name="Hanley Z."/>
            <person name="Storey R."/>
            <person name="Thrimawithana A.H."/>
            <person name="Thomson S."/>
            <person name="David C."/>
            <person name="Testolin R."/>
            <person name="Huang H."/>
            <person name="Hellens R.P."/>
            <person name="Schaffer R.J."/>
        </authorList>
    </citation>
    <scope>NUCLEOTIDE SEQUENCE [LARGE SCALE GENOMIC DNA]</scope>
    <source>
        <strain evidence="3">cv. Red5</strain>
    </source>
</reference>
<evidence type="ECO:0000313" key="2">
    <source>
        <dbReference type="EMBL" id="PSS08337.1"/>
    </source>
</evidence>
<evidence type="ECO:0000259" key="1">
    <source>
        <dbReference type="Pfam" id="PF07000"/>
    </source>
</evidence>
<dbReference type="PANTHER" id="PTHR13379:SF0">
    <property type="entry name" value="UPF0415 PROTEIN C7ORF25"/>
    <property type="match status" value="1"/>
</dbReference>
<dbReference type="InterPro" id="IPR010733">
    <property type="entry name" value="DUF1308"/>
</dbReference>
<dbReference type="Proteomes" id="UP000241394">
    <property type="component" value="Chromosome LG16"/>
</dbReference>
<proteinExistence type="predicted"/>
<comment type="caution">
    <text evidence="2">The sequence shown here is derived from an EMBL/GenBank/DDBJ whole genome shotgun (WGS) entry which is preliminary data.</text>
</comment>
<accession>A0A2R6QI89</accession>
<sequence>MVGKRGDSVREEGAGLSIIGVEVERAKQRCRTVIDRILSLPPNPSHRTLLRLAHSELSFLSRFSLSLSLSNFNSLSSNIGHLEAVVHILQQPFINGVSRVCKPIALSPLVNSGQKANAVHVDIICTVNGNPVWFLVSARNPKYISWNRSSGNKSLRKRIEQVLYAADRSSPSTKPSSIILFFSNGLDESICGKLEYEFGASKFSVEFSDFELDFFEELEGAWIYVLERSYRQACVLEIKVDHSTNAIPKIECGIKDSLLDVVSTREDLLEECNALDLGGSFCSLISRMNLHPLVANEAEVSLQGDLSGEADLINFDTTALIALISGISNCNTEKLLAKSESELRQQFKSNYEFVIAQMISEIQNPIHVELSGVLSGKRGMICGSVCSEFKELVSMCGGPNEKSRAGYLLKWLLGVPDSPSARMMSLPTTRKLALKNKVVFGTGDYWQAPTLTANMAFVRAISQTGMSLFTIEHRPRALTGD</sequence>